<feature type="transmembrane region" description="Helical" evidence="1">
    <location>
        <begin position="6"/>
        <end position="26"/>
    </location>
</feature>
<name>A0A5J6PVR8_9NEIS</name>
<dbReference type="Proteomes" id="UP000325713">
    <property type="component" value="Chromosome"/>
</dbReference>
<dbReference type="RefSeq" id="WP_151052607.1">
    <property type="nucleotide sequence ID" value="NZ_CP031700.1"/>
</dbReference>
<keyword evidence="1" id="KW-1133">Transmembrane helix</keyword>
<dbReference type="EMBL" id="CP031700">
    <property type="protein sequence ID" value="QEY26898.1"/>
    <property type="molecule type" value="Genomic_DNA"/>
</dbReference>
<keyword evidence="3" id="KW-1185">Reference proteome</keyword>
<gene>
    <name evidence="2" type="ORF">D0T92_10395</name>
</gene>
<proteinExistence type="predicted"/>
<evidence type="ECO:0000313" key="2">
    <source>
        <dbReference type="EMBL" id="QEY26898.1"/>
    </source>
</evidence>
<sequence>MIWEWIATIFAGLGAAGIMLGLRFVFKKMPKWLIPAGAGAGMLFFQIYSEYTWYGHTRSLLPQETVVIAEIANTAPYKPWTYVQPQILKFVAVDTAKTLSFDNVVQANLYFFERRMSARTWPVLIDCETRLQANIKGTSNNAPVADKWYAGDYTGKIADAVCR</sequence>
<accession>A0A5J6PVR8</accession>
<dbReference type="AlphaFoldDB" id="A0A5J6PVR8"/>
<evidence type="ECO:0000313" key="3">
    <source>
        <dbReference type="Proteomes" id="UP000325713"/>
    </source>
</evidence>
<evidence type="ECO:0000256" key="1">
    <source>
        <dbReference type="SAM" id="Phobius"/>
    </source>
</evidence>
<dbReference type="KEGG" id="nzl:D0T92_10395"/>
<reference evidence="2 3" key="1">
    <citation type="submission" date="2018-08" db="EMBL/GenBank/DDBJ databases">
        <title>Neisseria zalophi ATCC BAA-2455 complete genome.</title>
        <authorList>
            <person name="Veseli I.A."/>
            <person name="Buttler R."/>
            <person name="Mascarenhas dos Santos A.C."/>
            <person name="Pombert J.-F."/>
        </authorList>
    </citation>
    <scope>NUCLEOTIDE SEQUENCE [LARGE SCALE GENOMIC DNA]</scope>
    <source>
        <strain evidence="2 3">ATCC BAA-2455</strain>
    </source>
</reference>
<protein>
    <submittedName>
        <fullName evidence="2">Uncharacterized protein</fullName>
    </submittedName>
</protein>
<keyword evidence="1" id="KW-0812">Transmembrane</keyword>
<keyword evidence="1" id="KW-0472">Membrane</keyword>
<organism evidence="2 3">
    <name type="scientific">Neisseria zalophi</name>
    <dbReference type="NCBI Taxonomy" id="640030"/>
    <lineage>
        <taxon>Bacteria</taxon>
        <taxon>Pseudomonadati</taxon>
        <taxon>Pseudomonadota</taxon>
        <taxon>Betaproteobacteria</taxon>
        <taxon>Neisseriales</taxon>
        <taxon>Neisseriaceae</taxon>
        <taxon>Neisseria</taxon>
    </lineage>
</organism>
<dbReference type="OrthoDB" id="8601734at2"/>